<accession>A0A1I5PYB9</accession>
<keyword evidence="2" id="KW-1185">Reference proteome</keyword>
<name>A0A1I5PYB9_9FIRM</name>
<sequence length="72" mass="8907">MQEYSRILIEQYCRTHKSTKKSKFLWDLVELSYDMECEPEEWEALQLERYINQERNPELREALEDLDEFLFG</sequence>
<reference evidence="2" key="1">
    <citation type="submission" date="2016-10" db="EMBL/GenBank/DDBJ databases">
        <authorList>
            <person name="Varghese N."/>
            <person name="Submissions S."/>
        </authorList>
    </citation>
    <scope>NUCLEOTIDE SEQUENCE [LARGE SCALE GENOMIC DNA]</scope>
    <source>
        <strain evidence="2">P18</strain>
    </source>
</reference>
<proteinExistence type="predicted"/>
<dbReference type="EMBL" id="FOXO01000001">
    <property type="protein sequence ID" value="SFP38965.1"/>
    <property type="molecule type" value="Genomic_DNA"/>
</dbReference>
<evidence type="ECO:0000313" key="2">
    <source>
        <dbReference type="Proteomes" id="UP000182624"/>
    </source>
</evidence>
<protein>
    <submittedName>
        <fullName evidence="1">Uncharacterized protein</fullName>
    </submittedName>
</protein>
<dbReference type="AlphaFoldDB" id="A0A1I5PYB9"/>
<dbReference type="Proteomes" id="UP000182624">
    <property type="component" value="Unassembled WGS sequence"/>
</dbReference>
<organism evidence="1 2">
    <name type="scientific">Butyrivibrio proteoclasticus</name>
    <dbReference type="NCBI Taxonomy" id="43305"/>
    <lineage>
        <taxon>Bacteria</taxon>
        <taxon>Bacillati</taxon>
        <taxon>Bacillota</taxon>
        <taxon>Clostridia</taxon>
        <taxon>Lachnospirales</taxon>
        <taxon>Lachnospiraceae</taxon>
        <taxon>Butyrivibrio</taxon>
    </lineage>
</organism>
<evidence type="ECO:0000313" key="1">
    <source>
        <dbReference type="EMBL" id="SFP38965.1"/>
    </source>
</evidence>
<gene>
    <name evidence="1" type="ORF">SAMN04487928_101204</name>
</gene>